<keyword evidence="2 4" id="KW-0808">Transferase</keyword>
<accession>A0A1C4BYL9</accession>
<evidence type="ECO:0000259" key="3">
    <source>
        <dbReference type="Pfam" id="PF00534"/>
    </source>
</evidence>
<organism evidence="4 5">
    <name type="scientific">Weissella bombi</name>
    <dbReference type="NCBI Taxonomy" id="1505725"/>
    <lineage>
        <taxon>Bacteria</taxon>
        <taxon>Bacillati</taxon>
        <taxon>Bacillota</taxon>
        <taxon>Bacilli</taxon>
        <taxon>Lactobacillales</taxon>
        <taxon>Lactobacillaceae</taxon>
        <taxon>Weissella</taxon>
    </lineage>
</organism>
<dbReference type="PANTHER" id="PTHR12526:SF629">
    <property type="entry name" value="TEICHURONIC ACID BIOSYNTHESIS GLYCOSYLTRANSFERASE TUAH-RELATED"/>
    <property type="match status" value="1"/>
</dbReference>
<dbReference type="STRING" id="1505725.GA0061074_11730"/>
<proteinExistence type="predicted"/>
<dbReference type="PANTHER" id="PTHR12526">
    <property type="entry name" value="GLYCOSYLTRANSFERASE"/>
    <property type="match status" value="1"/>
</dbReference>
<dbReference type="Proteomes" id="UP000199268">
    <property type="component" value="Unassembled WGS sequence"/>
</dbReference>
<keyword evidence="5" id="KW-1185">Reference proteome</keyword>
<dbReference type="GO" id="GO:0016757">
    <property type="term" value="F:glycosyltransferase activity"/>
    <property type="evidence" value="ECO:0007669"/>
    <property type="project" value="UniProtKB-KW"/>
</dbReference>
<dbReference type="RefSeq" id="WP_092463811.1">
    <property type="nucleotide sequence ID" value="NZ_BJEE01000003.1"/>
</dbReference>
<gene>
    <name evidence="4" type="ORF">GA0061074_11730</name>
</gene>
<dbReference type="Pfam" id="PF00534">
    <property type="entry name" value="Glycos_transf_1"/>
    <property type="match status" value="1"/>
</dbReference>
<protein>
    <submittedName>
        <fullName evidence="4">Poly(Glycerol-phosphate) alpha-glucosyltransferase</fullName>
    </submittedName>
</protein>
<sequence length="509" mass="57263">MYYFVSENIFAYNSGTEHAQAQRVRFFNREAKNNRLGRAAYVTRDYNRFLNRDATAIGLGADEVLNMYDYFQGTTNVPRKEQHLRLLPQLALDQYHIVGHGPNYSTIEDEGRVIGRINVMPATVGLVNDITYYDRADNMTVRENFDWRGFKSSVDYFHPDGQLAVQRFLNLSGEPVLEITHMNVNGRLLPSMYKLKNYLGHDYRFNSEEQLFLFFLNEITRQQPNATLISDRRGLDHVVAAVQGSMNKYAYLHDIHTGDTKHPVRGKLYPAYINVLERYGQAFNAILVPTTAQQKDLATRYPALTIKVAPDISLTPSALEKQPATLSERQLHQLIYVGRLSPEKRPDQALRVLAKVIKKVPDATLVYYGYAVSQDVMDELQALAQKLNVADHVTFGGYVSGNALQQAYQKAQIILQPSVAEGLGMNLVEAMCYGVPAISYDVPYGAHVLIEDGHNGYIVPDGSSSAMAQKAVDLLLDENLWQQMSAAAHAKAQVFGDDSMSAIWQKVLN</sequence>
<name>A0A1C4BYL9_9LACO</name>
<dbReference type="Gene3D" id="3.40.50.2000">
    <property type="entry name" value="Glycogen Phosphorylase B"/>
    <property type="match status" value="3"/>
</dbReference>
<dbReference type="OrthoDB" id="570545at2"/>
<evidence type="ECO:0000256" key="1">
    <source>
        <dbReference type="ARBA" id="ARBA00022676"/>
    </source>
</evidence>
<dbReference type="InterPro" id="IPR001296">
    <property type="entry name" value="Glyco_trans_1"/>
</dbReference>
<feature type="domain" description="Glycosyl transferase family 1" evidence="3">
    <location>
        <begin position="332"/>
        <end position="488"/>
    </location>
</feature>
<keyword evidence="1" id="KW-0328">Glycosyltransferase</keyword>
<evidence type="ECO:0000313" key="5">
    <source>
        <dbReference type="Proteomes" id="UP000199268"/>
    </source>
</evidence>
<dbReference type="AlphaFoldDB" id="A0A1C4BYL9"/>
<dbReference type="EMBL" id="FMAO01000017">
    <property type="protein sequence ID" value="SCC11833.1"/>
    <property type="molecule type" value="Genomic_DNA"/>
</dbReference>
<evidence type="ECO:0000313" key="4">
    <source>
        <dbReference type="EMBL" id="SCC11833.1"/>
    </source>
</evidence>
<dbReference type="SUPFAM" id="SSF53756">
    <property type="entry name" value="UDP-Glycosyltransferase/glycogen phosphorylase"/>
    <property type="match status" value="1"/>
</dbReference>
<evidence type="ECO:0000256" key="2">
    <source>
        <dbReference type="ARBA" id="ARBA00022679"/>
    </source>
</evidence>
<reference evidence="5" key="1">
    <citation type="submission" date="2016-08" db="EMBL/GenBank/DDBJ databases">
        <authorList>
            <person name="Varghese N."/>
            <person name="Submissions Spin"/>
        </authorList>
    </citation>
    <scope>NUCLEOTIDE SEQUENCE [LARGE SCALE GENOMIC DNA]</scope>
    <source>
        <strain evidence="5">R-53094</strain>
    </source>
</reference>